<dbReference type="InterPro" id="IPR012341">
    <property type="entry name" value="6hp_glycosidase-like_sf"/>
</dbReference>
<dbReference type="SUPFAM" id="SSF52833">
    <property type="entry name" value="Thioredoxin-like"/>
    <property type="match status" value="1"/>
</dbReference>
<dbReference type="GO" id="GO:0005975">
    <property type="term" value="P:carbohydrate metabolic process"/>
    <property type="evidence" value="ECO:0007669"/>
    <property type="project" value="InterPro"/>
</dbReference>
<name>A0A1I6JVG8_9FLAO</name>
<dbReference type="CDD" id="cd02955">
    <property type="entry name" value="SSP411"/>
    <property type="match status" value="1"/>
</dbReference>
<keyword evidence="3" id="KW-1185">Reference proteome</keyword>
<dbReference type="Proteomes" id="UP000199462">
    <property type="component" value="Unassembled WGS sequence"/>
</dbReference>
<proteinExistence type="predicted"/>
<organism evidence="2 3">
    <name type="scientific">Maribacter stanieri</name>
    <dbReference type="NCBI Taxonomy" id="440514"/>
    <lineage>
        <taxon>Bacteria</taxon>
        <taxon>Pseudomonadati</taxon>
        <taxon>Bacteroidota</taxon>
        <taxon>Flavobacteriia</taxon>
        <taxon>Flavobacteriales</taxon>
        <taxon>Flavobacteriaceae</taxon>
        <taxon>Maribacter</taxon>
    </lineage>
</organism>
<dbReference type="STRING" id="440514.SAMN04488010_3101"/>
<dbReference type="SUPFAM" id="SSF48208">
    <property type="entry name" value="Six-hairpin glycosidases"/>
    <property type="match status" value="1"/>
</dbReference>
<dbReference type="PROSITE" id="PS51257">
    <property type="entry name" value="PROKAR_LIPOPROTEIN"/>
    <property type="match status" value="1"/>
</dbReference>
<dbReference type="InterPro" id="IPR008928">
    <property type="entry name" value="6-hairpin_glycosidase_sf"/>
</dbReference>
<dbReference type="AlphaFoldDB" id="A0A1I6JVG8"/>
<dbReference type="PIRSF" id="PIRSF006402">
    <property type="entry name" value="UCP006402_thioredoxin"/>
    <property type="match status" value="1"/>
</dbReference>
<reference evidence="3" key="1">
    <citation type="submission" date="2016-10" db="EMBL/GenBank/DDBJ databases">
        <authorList>
            <person name="Varghese N."/>
            <person name="Submissions S."/>
        </authorList>
    </citation>
    <scope>NUCLEOTIDE SEQUENCE [LARGE SCALE GENOMIC DNA]</scope>
    <source>
        <strain evidence="3">DSM 19891</strain>
    </source>
</reference>
<protein>
    <recommendedName>
        <fullName evidence="1">Spermatogenesis-associated protein 20-like TRX domain-containing protein</fullName>
    </recommendedName>
</protein>
<evidence type="ECO:0000259" key="1">
    <source>
        <dbReference type="Pfam" id="PF03190"/>
    </source>
</evidence>
<dbReference type="InterPro" id="IPR004879">
    <property type="entry name" value="Ssp411-like_TRX"/>
</dbReference>
<dbReference type="InterPro" id="IPR024705">
    <property type="entry name" value="Ssp411"/>
</dbReference>
<dbReference type="Pfam" id="PF03190">
    <property type="entry name" value="Thioredox_DsbH"/>
    <property type="match status" value="1"/>
</dbReference>
<dbReference type="PANTHER" id="PTHR42899:SF1">
    <property type="entry name" value="SPERMATOGENESIS-ASSOCIATED PROTEIN 20"/>
    <property type="match status" value="1"/>
</dbReference>
<dbReference type="Gene3D" id="3.40.30.10">
    <property type="entry name" value="Glutaredoxin"/>
    <property type="match status" value="1"/>
</dbReference>
<dbReference type="PANTHER" id="PTHR42899">
    <property type="entry name" value="SPERMATOGENESIS-ASSOCIATED PROTEIN 20"/>
    <property type="match status" value="1"/>
</dbReference>
<feature type="domain" description="Spermatogenesis-associated protein 20-like TRX" evidence="1">
    <location>
        <begin position="45"/>
        <end position="198"/>
    </location>
</feature>
<dbReference type="Gene3D" id="1.50.10.10">
    <property type="match status" value="1"/>
</dbReference>
<evidence type="ECO:0000313" key="2">
    <source>
        <dbReference type="EMBL" id="SFR82943.1"/>
    </source>
</evidence>
<evidence type="ECO:0000313" key="3">
    <source>
        <dbReference type="Proteomes" id="UP000199462"/>
    </source>
</evidence>
<sequence>MNLDFRLMKINSLFLVFTYILILGSCKNQNKTEDINGEFGNHDFTNDLINETSPYLLQHAHNPVAWKPWSDDAFKKAADENKLVVLSVGYSTCHWCHVMEEESFEDVEVAKLMNDKFISIKVDREERPDLDMVYQTALQLVNGTGGWPMNAIIMPNGSPVYLGTYHEKEDWKNVLVKFSTEYEKNPEKMQEYATMLADGVQEVYEQPANQMVNAITTEKIDNGISEWATMWDSEWGGNLGEQKFILPTNLIMLLEYADLQQDNNAKNHVLNTLEKITQGGIYDHVDGGFFRYSTDQTWKVPHFEKMLYDNAQMLSLLSKAYKLTGNEDYKIRIQETFKFLQTEMRNSDGGYFSAMDADTGGEEGVYYVWTKEELQSLLKEDYELFSTYYNIQDNQEWENGNFVLNNTISADDFLKKYSVNKAELKEKLQQWKSILYTARQKREKPTKDYKVLTSWNALLIDGLLEAYKAFGTEEYLSEAISIFNYLKENNYKNNELVHSYTKDSKQKEVFLEDYAFLAKSTFGLFEVTLDKAYLKFTKELMDVAVEKYKSDSELFYYNVSNHLVPSIINTSDGVVPSANAIMAQNFLQIGHLEYNTAYLNKAEIMGSLITEDFEKHAVSYGAWGTLLQQQAFPFYEIVVVGDNAKNIVAEMNKFYLVNSILVGSTVESEISLFKDRFVEDETFIYVCQNNTCKLPVKTVEDGFKQMRSFGYKGFVVESF</sequence>
<gene>
    <name evidence="2" type="ORF">SAMN04488010_3101</name>
</gene>
<accession>A0A1I6JVG8</accession>
<dbReference type="InterPro" id="IPR036249">
    <property type="entry name" value="Thioredoxin-like_sf"/>
</dbReference>
<dbReference type="EMBL" id="FOYX01000003">
    <property type="protein sequence ID" value="SFR82943.1"/>
    <property type="molecule type" value="Genomic_DNA"/>
</dbReference>